<reference evidence="3" key="2">
    <citation type="journal article" date="2021" name="PeerJ">
        <title>Extensive microbial diversity within the chicken gut microbiome revealed by metagenomics and culture.</title>
        <authorList>
            <person name="Gilroy R."/>
            <person name="Ravi A."/>
            <person name="Getino M."/>
            <person name="Pursley I."/>
            <person name="Horton D.L."/>
            <person name="Alikhan N.F."/>
            <person name="Baker D."/>
            <person name="Gharbi K."/>
            <person name="Hall N."/>
            <person name="Watson M."/>
            <person name="Adriaenssens E.M."/>
            <person name="Foster-Nyarko E."/>
            <person name="Jarju S."/>
            <person name="Secka A."/>
            <person name="Antonio M."/>
            <person name="Oren A."/>
            <person name="Chaudhuri R.R."/>
            <person name="La Ragione R."/>
            <person name="Hildebrand F."/>
            <person name="Pallen M.J."/>
        </authorList>
    </citation>
    <scope>NUCLEOTIDE SEQUENCE</scope>
    <source>
        <strain evidence="3">CHK152-2871</strain>
    </source>
</reference>
<protein>
    <recommendedName>
        <fullName evidence="2">EF-hand domain-containing protein</fullName>
    </recommendedName>
</protein>
<reference evidence="3" key="1">
    <citation type="submission" date="2020-10" db="EMBL/GenBank/DDBJ databases">
        <authorList>
            <person name="Gilroy R."/>
        </authorList>
    </citation>
    <scope>NUCLEOTIDE SEQUENCE</scope>
    <source>
        <strain evidence="3">CHK152-2871</strain>
    </source>
</reference>
<comment type="caution">
    <text evidence="3">The sequence shown here is derived from an EMBL/GenBank/DDBJ whole genome shotgun (WGS) entry which is preliminary data.</text>
</comment>
<name>A0A9D1FH79_9BACT</name>
<sequence length="137" mass="15314">MGSNINEIRRIDPSQIEKAKSAKQEKAENNEDSSIFDITNMDLSDIEPDNIFDDESVSTIEFTEGAFADYGIDDETMREIGDDFDIDGDGIVTQDEIDETLGQFNLHRNEKSNNGASLTSDENDDMDFSADTNNNPF</sequence>
<dbReference type="EMBL" id="DVJQ01000012">
    <property type="protein sequence ID" value="HIS73693.1"/>
    <property type="molecule type" value="Genomic_DNA"/>
</dbReference>
<feature type="region of interest" description="Disordered" evidence="1">
    <location>
        <begin position="106"/>
        <end position="137"/>
    </location>
</feature>
<dbReference type="AlphaFoldDB" id="A0A9D1FH79"/>
<dbReference type="InterPro" id="IPR011992">
    <property type="entry name" value="EF-hand-dom_pair"/>
</dbReference>
<dbReference type="GO" id="GO:0005509">
    <property type="term" value="F:calcium ion binding"/>
    <property type="evidence" value="ECO:0007669"/>
    <property type="project" value="InterPro"/>
</dbReference>
<dbReference type="InterPro" id="IPR018247">
    <property type="entry name" value="EF_Hand_1_Ca_BS"/>
</dbReference>
<proteinExistence type="predicted"/>
<accession>A0A9D1FH79</accession>
<evidence type="ECO:0000313" key="4">
    <source>
        <dbReference type="Proteomes" id="UP000886865"/>
    </source>
</evidence>
<dbReference type="PROSITE" id="PS50222">
    <property type="entry name" value="EF_HAND_2"/>
    <property type="match status" value="1"/>
</dbReference>
<feature type="compositionally biased region" description="Basic and acidic residues" evidence="1">
    <location>
        <begin position="7"/>
        <end position="29"/>
    </location>
</feature>
<evidence type="ECO:0000313" key="3">
    <source>
        <dbReference type="EMBL" id="HIS73693.1"/>
    </source>
</evidence>
<dbReference type="Proteomes" id="UP000886865">
    <property type="component" value="Unassembled WGS sequence"/>
</dbReference>
<evidence type="ECO:0000256" key="1">
    <source>
        <dbReference type="SAM" id="MobiDB-lite"/>
    </source>
</evidence>
<gene>
    <name evidence="3" type="ORF">IAA86_01570</name>
</gene>
<dbReference type="SUPFAM" id="SSF47473">
    <property type="entry name" value="EF-hand"/>
    <property type="match status" value="1"/>
</dbReference>
<feature type="region of interest" description="Disordered" evidence="1">
    <location>
        <begin position="1"/>
        <end position="34"/>
    </location>
</feature>
<feature type="domain" description="EF-hand" evidence="2">
    <location>
        <begin position="72"/>
        <end position="107"/>
    </location>
</feature>
<evidence type="ECO:0000259" key="2">
    <source>
        <dbReference type="PROSITE" id="PS50222"/>
    </source>
</evidence>
<dbReference type="PROSITE" id="PS00018">
    <property type="entry name" value="EF_HAND_1"/>
    <property type="match status" value="1"/>
</dbReference>
<dbReference type="InterPro" id="IPR002048">
    <property type="entry name" value="EF_hand_dom"/>
</dbReference>
<organism evidence="3 4">
    <name type="scientific">Candidatus Galligastranaerophilus intestinavium</name>
    <dbReference type="NCBI Taxonomy" id="2840836"/>
    <lineage>
        <taxon>Bacteria</taxon>
        <taxon>Candidatus Galligastranaerophilus</taxon>
    </lineage>
</organism>